<comment type="caution">
    <text evidence="1">The sequence shown here is derived from an EMBL/GenBank/DDBJ whole genome shotgun (WGS) entry which is preliminary data.</text>
</comment>
<reference evidence="1 2" key="1">
    <citation type="submission" date="2021-01" db="EMBL/GenBank/DDBJ databases">
        <title>Carboxyliciviraga sp.nov., isolated from coastal sediments.</title>
        <authorList>
            <person name="Lu D."/>
            <person name="Zhang T."/>
        </authorList>
    </citation>
    <scope>NUCLEOTIDE SEQUENCE [LARGE SCALE GENOMIC DNA]</scope>
    <source>
        <strain evidence="1 2">N1Y132</strain>
    </source>
</reference>
<protein>
    <submittedName>
        <fullName evidence="1">Uncharacterized protein</fullName>
    </submittedName>
</protein>
<gene>
    <name evidence="1" type="ORF">JIV24_02580</name>
</gene>
<name>A0ABS1HFF5_9BACT</name>
<dbReference type="RefSeq" id="WP_200463443.1">
    <property type="nucleotide sequence ID" value="NZ_JAENRR010000004.1"/>
</dbReference>
<organism evidence="1 2">
    <name type="scientific">Carboxylicivirga marina</name>
    <dbReference type="NCBI Taxonomy" id="2800988"/>
    <lineage>
        <taxon>Bacteria</taxon>
        <taxon>Pseudomonadati</taxon>
        <taxon>Bacteroidota</taxon>
        <taxon>Bacteroidia</taxon>
        <taxon>Marinilabiliales</taxon>
        <taxon>Marinilabiliaceae</taxon>
        <taxon>Carboxylicivirga</taxon>
    </lineage>
</organism>
<keyword evidence="2" id="KW-1185">Reference proteome</keyword>
<evidence type="ECO:0000313" key="2">
    <source>
        <dbReference type="Proteomes" id="UP000605676"/>
    </source>
</evidence>
<accession>A0ABS1HFF5</accession>
<evidence type="ECO:0000313" key="1">
    <source>
        <dbReference type="EMBL" id="MBK3516210.1"/>
    </source>
</evidence>
<dbReference type="Proteomes" id="UP000605676">
    <property type="component" value="Unassembled WGS sequence"/>
</dbReference>
<sequence length="402" mass="47052">MRILVVLVIAFALIGQLAAQKVEGEVFDKAPKLEDYNFVVGTQMIGAKYKFTKESYIIEQAKHVRGMGSNILKISMGKNYAKSYGMKPAQGIHTTLDLIKKKKDYQAVMDMDFKYIFAWVHTFTEAKWQDGLTSEEKMMLYREMYDLTAYVLKKYSGSGKTFLWGNWEGDWLLHSGYDRKSIPADERIQGMIDWFNIRQIAVDDAKRDTPHEDVELWHYIELNLVLKGIQDEKCIVNSVLPHTNPDLVSYSSYEIIKKKETYEDLKKAVSETMDYIESKLPAKEGIPFKRRVYIGEYGYQTNKKQDDDKQHFLTKRMMRVSLDLDLPFALHWEMYNNEYTKAGVSKGMSLISEEGKKKPVYYLHQNFYAEMNEFLKVYKKEHKVYPEYEVFKKKGIEVLGKL</sequence>
<proteinExistence type="predicted"/>
<dbReference type="EMBL" id="JAENRR010000004">
    <property type="protein sequence ID" value="MBK3516210.1"/>
    <property type="molecule type" value="Genomic_DNA"/>
</dbReference>